<dbReference type="OrthoDB" id="6022136at2759"/>
<dbReference type="InterPro" id="IPR035914">
    <property type="entry name" value="Sperma_CUB_dom_sf"/>
</dbReference>
<name>A0A1W0WZE1_HYPEX</name>
<evidence type="ECO:0000256" key="3">
    <source>
        <dbReference type="SAM" id="MobiDB-lite"/>
    </source>
</evidence>
<dbReference type="Proteomes" id="UP000192578">
    <property type="component" value="Unassembled WGS sequence"/>
</dbReference>
<dbReference type="PROSITE" id="PS50068">
    <property type="entry name" value="LDLRA_2"/>
    <property type="match status" value="1"/>
</dbReference>
<feature type="transmembrane region" description="Helical" evidence="4">
    <location>
        <begin position="152"/>
        <end position="174"/>
    </location>
</feature>
<dbReference type="InterPro" id="IPR000859">
    <property type="entry name" value="CUB_dom"/>
</dbReference>
<dbReference type="EMBL" id="MTYJ01000029">
    <property type="protein sequence ID" value="OQV20586.1"/>
    <property type="molecule type" value="Genomic_DNA"/>
</dbReference>
<feature type="domain" description="CUB" evidence="5">
    <location>
        <begin position="460"/>
        <end position="591"/>
    </location>
</feature>
<dbReference type="InterPro" id="IPR053207">
    <property type="entry name" value="Non-NMDA_GluR_Accessory"/>
</dbReference>
<feature type="domain" description="CUB" evidence="5">
    <location>
        <begin position="321"/>
        <end position="440"/>
    </location>
</feature>
<dbReference type="PANTHER" id="PTHR47537">
    <property type="entry name" value="CUBILIN"/>
    <property type="match status" value="1"/>
</dbReference>
<comment type="caution">
    <text evidence="2">Lacks conserved residue(s) required for the propagation of feature annotation.</text>
</comment>
<keyword evidence="1" id="KW-1015">Disulfide bond</keyword>
<dbReference type="Gene3D" id="2.60.120.290">
    <property type="entry name" value="Spermadhesin, CUB domain"/>
    <property type="match status" value="5"/>
</dbReference>
<keyword evidence="4" id="KW-0812">Transmembrane</keyword>
<dbReference type="Pfam" id="PF00057">
    <property type="entry name" value="Ldl_recept_a"/>
    <property type="match status" value="1"/>
</dbReference>
<evidence type="ECO:0000256" key="1">
    <source>
        <dbReference type="ARBA" id="ARBA00023157"/>
    </source>
</evidence>
<feature type="domain" description="CUB" evidence="5">
    <location>
        <begin position="181"/>
        <end position="305"/>
    </location>
</feature>
<dbReference type="SMART" id="SM00042">
    <property type="entry name" value="CUB"/>
    <property type="match status" value="5"/>
</dbReference>
<dbReference type="GO" id="GO:0005886">
    <property type="term" value="C:plasma membrane"/>
    <property type="evidence" value="ECO:0007669"/>
    <property type="project" value="TreeGrafter"/>
</dbReference>
<evidence type="ECO:0000256" key="2">
    <source>
        <dbReference type="PROSITE-ProRule" id="PRU00124"/>
    </source>
</evidence>
<feature type="transmembrane region" description="Helical" evidence="4">
    <location>
        <begin position="946"/>
        <end position="969"/>
    </location>
</feature>
<keyword evidence="4" id="KW-0472">Membrane</keyword>
<dbReference type="CDD" id="cd00041">
    <property type="entry name" value="CUB"/>
    <property type="match status" value="5"/>
</dbReference>
<dbReference type="SUPFAM" id="SSF49854">
    <property type="entry name" value="Spermadhesin, CUB domain"/>
    <property type="match status" value="5"/>
</dbReference>
<dbReference type="PROSITE" id="PS01180">
    <property type="entry name" value="CUB"/>
    <property type="match status" value="5"/>
</dbReference>
<dbReference type="Gene3D" id="4.10.400.10">
    <property type="entry name" value="Low-density Lipoprotein Receptor"/>
    <property type="match status" value="1"/>
</dbReference>
<dbReference type="Pfam" id="PF00431">
    <property type="entry name" value="CUB"/>
    <property type="match status" value="4"/>
</dbReference>
<protein>
    <submittedName>
        <fullName evidence="6">Cubilin</fullName>
    </submittedName>
</protein>
<gene>
    <name evidence="6" type="ORF">BV898_05407</name>
</gene>
<dbReference type="PANTHER" id="PTHR47537:SF6">
    <property type="entry name" value="CUB DOMAIN-CONTAINING PROTEIN"/>
    <property type="match status" value="1"/>
</dbReference>
<dbReference type="InterPro" id="IPR036055">
    <property type="entry name" value="LDL_receptor-like_sf"/>
</dbReference>
<dbReference type="InterPro" id="IPR002172">
    <property type="entry name" value="LDrepeatLR_classA_rpt"/>
</dbReference>
<dbReference type="AlphaFoldDB" id="A0A1W0WZE1"/>
<feature type="domain" description="CUB" evidence="5">
    <location>
        <begin position="748"/>
        <end position="883"/>
    </location>
</feature>
<feature type="region of interest" description="Disordered" evidence="3">
    <location>
        <begin position="78"/>
        <end position="116"/>
    </location>
</feature>
<feature type="domain" description="CUB" evidence="5">
    <location>
        <begin position="607"/>
        <end position="736"/>
    </location>
</feature>
<evidence type="ECO:0000313" key="7">
    <source>
        <dbReference type="Proteomes" id="UP000192578"/>
    </source>
</evidence>
<accession>A0A1W0WZE1</accession>
<dbReference type="CDD" id="cd00112">
    <property type="entry name" value="LDLa"/>
    <property type="match status" value="1"/>
</dbReference>
<organism evidence="6 7">
    <name type="scientific">Hypsibius exemplaris</name>
    <name type="common">Freshwater tardigrade</name>
    <dbReference type="NCBI Taxonomy" id="2072580"/>
    <lineage>
        <taxon>Eukaryota</taxon>
        <taxon>Metazoa</taxon>
        <taxon>Ecdysozoa</taxon>
        <taxon>Tardigrada</taxon>
        <taxon>Eutardigrada</taxon>
        <taxon>Parachela</taxon>
        <taxon>Hypsibioidea</taxon>
        <taxon>Hypsibiidae</taxon>
        <taxon>Hypsibius</taxon>
    </lineage>
</organism>
<dbReference type="SMART" id="SM00192">
    <property type="entry name" value="LDLa"/>
    <property type="match status" value="1"/>
</dbReference>
<keyword evidence="4" id="KW-1133">Transmembrane helix</keyword>
<sequence length="995" mass="110899">MQPQTPQQTARSTRGRLLMQLRPTSSSMCRITRQQTTTRTPCLASSLLLGKEYFRLAGASSWLAGGVVKRRRHRKLERRCGETTTSRARIKKISEENNNTNASQSHRKAQQKRPIPIPNYPSLIGKKIRQYHPHPSTATAVSSSTSSTKKSWLLLMLYCACVCCCCCLGPVSAFDCDFTRVSGAVSGPKTGAFASPLLNGHTVPAYGLQCIYTFIALPTERVKLAFRDFNLAGRPPDCLHEYIDLYTELRNATEDLVQTDKFGGRFCGKIAPRPRISLYNTIVLVFSFDRAALTPHLFAGTYEFINASMYDMGTPAPPSTCAYVVKSWVKRAGDIVSPTYPGVYPQRIMCSYQFLGQRSTNQRVRIEFMDFDLFSGGAHCPYDRLTIHDGATEQDPVISTNCGPQRGLIVFSSQENLFISFITNRSGGENRGFHAIFEFSENYVNLEFITAGEHVRGTECDQRILSTGRSNGIIKSPNSPFLYQPNVECRYFIEGLNNAEDLERVRLTVEMFRMPQLLGAEKGDCSAGGLTVWFTGVESRSSGPSDTTQTTLCGTPNLPLPALFSADSKILLKFYSGTTQGLGFRILYQFETYFKVPGIAHPDSNICEFRFQSGPHIKSGDFHSPRHPANYPPNTNCTYIFEGAANEQARLEFDLFRLSGDGNYNNDCQNQDYVDIFETSAVDSRQRRRDMLIGRYCGTAMPAPIISRFGVHDLKLRFVTDATGVTNGFRGRYMFQPAEPTFSATKGCGENIRNQTHGRIAFPDFPDGEKSVSKYTVNASCEWWITVRPGYNVLVNLTFMGIEGSKNFQTCSATSCGCSGAALKVFTDLTTDKQLNPELCGVEATDIPNGGQLRSPKNVMRLTFTTSSKATGGDGFALRWNEVRHPVVGDRCEADEFFCDKNKFCINKDLRCDGHHNCGEFDGSDESVTECGEPEVEVSFFEDLTMMGSVGGAVGGVLLIVIVMVVCVCRRRRKAERRRKRQQNMNQDQHHEWNS</sequence>
<evidence type="ECO:0000256" key="4">
    <source>
        <dbReference type="SAM" id="Phobius"/>
    </source>
</evidence>
<reference evidence="7" key="1">
    <citation type="submission" date="2017-01" db="EMBL/GenBank/DDBJ databases">
        <title>Comparative genomics of anhydrobiosis in the tardigrade Hypsibius dujardini.</title>
        <authorList>
            <person name="Yoshida Y."/>
            <person name="Koutsovoulos G."/>
            <person name="Laetsch D."/>
            <person name="Stevens L."/>
            <person name="Kumar S."/>
            <person name="Horikawa D."/>
            <person name="Ishino K."/>
            <person name="Komine S."/>
            <person name="Tomita M."/>
            <person name="Blaxter M."/>
            <person name="Arakawa K."/>
        </authorList>
    </citation>
    <scope>NUCLEOTIDE SEQUENCE [LARGE SCALE GENOMIC DNA]</scope>
    <source>
        <strain evidence="7">Z151</strain>
    </source>
</reference>
<evidence type="ECO:0000313" key="6">
    <source>
        <dbReference type="EMBL" id="OQV20586.1"/>
    </source>
</evidence>
<dbReference type="SUPFAM" id="SSF57424">
    <property type="entry name" value="LDL receptor-like module"/>
    <property type="match status" value="1"/>
</dbReference>
<evidence type="ECO:0000259" key="5">
    <source>
        <dbReference type="PROSITE" id="PS01180"/>
    </source>
</evidence>
<comment type="caution">
    <text evidence="6">The sequence shown here is derived from an EMBL/GenBank/DDBJ whole genome shotgun (WGS) entry which is preliminary data.</text>
</comment>
<proteinExistence type="predicted"/>
<keyword evidence="7" id="KW-1185">Reference proteome</keyword>